<evidence type="ECO:0000259" key="8">
    <source>
        <dbReference type="PROSITE" id="PS50850"/>
    </source>
</evidence>
<dbReference type="Pfam" id="PF00083">
    <property type="entry name" value="Sugar_tr"/>
    <property type="match status" value="1"/>
</dbReference>
<dbReference type="HOGENOM" id="CLU_1626906_0_0_1"/>
<protein>
    <recommendedName>
        <fullName evidence="8">Major facilitator superfamily (MFS) profile domain-containing protein</fullName>
    </recommendedName>
</protein>
<evidence type="ECO:0000256" key="2">
    <source>
        <dbReference type="ARBA" id="ARBA00010992"/>
    </source>
</evidence>
<dbReference type="Proteomes" id="UP000015530">
    <property type="component" value="Unassembled WGS sequence"/>
</dbReference>
<organism evidence="9 10">
    <name type="scientific">Colletotrichum gloeosporioides (strain Cg-14)</name>
    <name type="common">Anthracnose fungus</name>
    <name type="synonym">Glomerella cingulata</name>
    <dbReference type="NCBI Taxonomy" id="1237896"/>
    <lineage>
        <taxon>Eukaryota</taxon>
        <taxon>Fungi</taxon>
        <taxon>Dikarya</taxon>
        <taxon>Ascomycota</taxon>
        <taxon>Pezizomycotina</taxon>
        <taxon>Sordariomycetes</taxon>
        <taxon>Hypocreomycetidae</taxon>
        <taxon>Glomerellales</taxon>
        <taxon>Glomerellaceae</taxon>
        <taxon>Colletotrichum</taxon>
        <taxon>Colletotrichum gloeosporioides species complex</taxon>
    </lineage>
</organism>
<dbReference type="Gene3D" id="1.20.1250.20">
    <property type="entry name" value="MFS general substrate transporter like domains"/>
    <property type="match status" value="1"/>
</dbReference>
<evidence type="ECO:0000256" key="1">
    <source>
        <dbReference type="ARBA" id="ARBA00004141"/>
    </source>
</evidence>
<keyword evidence="4 7" id="KW-0812">Transmembrane</keyword>
<keyword evidence="5 7" id="KW-1133">Transmembrane helix</keyword>
<dbReference type="PANTHER" id="PTHR48022">
    <property type="entry name" value="PLASTIDIC GLUCOSE TRANSPORTER 4"/>
    <property type="match status" value="1"/>
</dbReference>
<dbReference type="GO" id="GO:0005351">
    <property type="term" value="F:carbohydrate:proton symporter activity"/>
    <property type="evidence" value="ECO:0007669"/>
    <property type="project" value="TreeGrafter"/>
</dbReference>
<accession>T0K504</accession>
<dbReference type="PROSITE" id="PS50850">
    <property type="entry name" value="MFS"/>
    <property type="match status" value="1"/>
</dbReference>
<dbReference type="InterPro" id="IPR003663">
    <property type="entry name" value="Sugar/inositol_transpt"/>
</dbReference>
<gene>
    <name evidence="9" type="ORF">CGLO_12739</name>
</gene>
<evidence type="ECO:0000313" key="10">
    <source>
        <dbReference type="Proteomes" id="UP000015530"/>
    </source>
</evidence>
<dbReference type="InterPro" id="IPR005829">
    <property type="entry name" value="Sugar_transporter_CS"/>
</dbReference>
<keyword evidence="6 7" id="KW-0472">Membrane</keyword>
<comment type="caution">
    <text evidence="9">The sequence shown here is derived from an EMBL/GenBank/DDBJ whole genome shotgun (WGS) entry which is preliminary data.</text>
</comment>
<dbReference type="PANTHER" id="PTHR48022:SF2">
    <property type="entry name" value="PLASTIDIC GLUCOSE TRANSPORTER 4"/>
    <property type="match status" value="1"/>
</dbReference>
<feature type="domain" description="Major facilitator superfamily (MFS) profile" evidence="8">
    <location>
        <begin position="27"/>
        <end position="163"/>
    </location>
</feature>
<evidence type="ECO:0000313" key="9">
    <source>
        <dbReference type="EMBL" id="EQB48043.1"/>
    </source>
</evidence>
<dbReference type="SUPFAM" id="SSF103473">
    <property type="entry name" value="MFS general substrate transporter"/>
    <property type="match status" value="1"/>
</dbReference>
<dbReference type="InterPro" id="IPR050360">
    <property type="entry name" value="MFS_Sugar_Transporters"/>
</dbReference>
<dbReference type="GO" id="GO:0016020">
    <property type="term" value="C:membrane"/>
    <property type="evidence" value="ECO:0007669"/>
    <property type="project" value="UniProtKB-SubCell"/>
</dbReference>
<dbReference type="EMBL" id="AMYD01002739">
    <property type="protein sequence ID" value="EQB48043.1"/>
    <property type="molecule type" value="Genomic_DNA"/>
</dbReference>
<dbReference type="InterPro" id="IPR036259">
    <property type="entry name" value="MFS_trans_sf"/>
</dbReference>
<dbReference type="AlphaFoldDB" id="T0K504"/>
<evidence type="ECO:0000256" key="7">
    <source>
        <dbReference type="SAM" id="Phobius"/>
    </source>
</evidence>
<reference evidence="10" key="1">
    <citation type="journal article" date="2013" name="Mol. Plant Microbe Interact.">
        <title>Global aspects of pacC regulation of pathogenicity genes in Colletotrichum gloeosporioides as revealed by transcriptome analysis.</title>
        <authorList>
            <person name="Alkan N."/>
            <person name="Meng X."/>
            <person name="Friedlander G."/>
            <person name="Reuveni E."/>
            <person name="Sukno S."/>
            <person name="Sherman A."/>
            <person name="Thon M."/>
            <person name="Fluhr R."/>
            <person name="Prusky D."/>
        </authorList>
    </citation>
    <scope>NUCLEOTIDE SEQUENCE [LARGE SCALE GENOMIC DNA]</scope>
    <source>
        <strain evidence="10">Cg-14</strain>
    </source>
</reference>
<feature type="transmembrane region" description="Helical" evidence="7">
    <location>
        <begin position="130"/>
        <end position="148"/>
    </location>
</feature>
<keyword evidence="3" id="KW-0813">Transport</keyword>
<dbReference type="OMA" id="VIQCATH"/>
<dbReference type="InterPro" id="IPR005828">
    <property type="entry name" value="MFS_sugar_transport-like"/>
</dbReference>
<evidence type="ECO:0000256" key="4">
    <source>
        <dbReference type="ARBA" id="ARBA00022692"/>
    </source>
</evidence>
<dbReference type="PRINTS" id="PR00171">
    <property type="entry name" value="SUGRTRNSPORT"/>
</dbReference>
<evidence type="ECO:0000256" key="5">
    <source>
        <dbReference type="ARBA" id="ARBA00022989"/>
    </source>
</evidence>
<name>T0K504_COLGC</name>
<sequence>MRNILSVQDDPGLNTTEEVYGYRPYHLAFSASWASAMYGYDSAFIGGTINLPSFQSAFGLGSSSADQIANPSSSIFSTFQAGAFFECIAGFFSAESFGRKPVILGSAMVFMIGVVLQSIGRIGLIYGGRALTGLAIGASSTLIPVYIAECSQASIRGRLVGIF</sequence>
<dbReference type="PROSITE" id="PS00217">
    <property type="entry name" value="SUGAR_TRANSPORT_2"/>
    <property type="match status" value="1"/>
</dbReference>
<evidence type="ECO:0000256" key="3">
    <source>
        <dbReference type="ARBA" id="ARBA00022448"/>
    </source>
</evidence>
<dbReference type="InterPro" id="IPR020846">
    <property type="entry name" value="MFS_dom"/>
</dbReference>
<proteinExistence type="inferred from homology"/>
<dbReference type="PROSITE" id="PS00216">
    <property type="entry name" value="SUGAR_TRANSPORT_1"/>
    <property type="match status" value="1"/>
</dbReference>
<dbReference type="OrthoDB" id="4820232at2759"/>
<feature type="transmembrane region" description="Helical" evidence="7">
    <location>
        <begin position="102"/>
        <end position="124"/>
    </location>
</feature>
<comment type="similarity">
    <text evidence="2">Belongs to the major facilitator superfamily. Sugar transporter (TC 2.A.1.1) family.</text>
</comment>
<evidence type="ECO:0000256" key="6">
    <source>
        <dbReference type="ARBA" id="ARBA00023136"/>
    </source>
</evidence>
<comment type="subcellular location">
    <subcellularLocation>
        <location evidence="1">Membrane</location>
        <topology evidence="1">Multi-pass membrane protein</topology>
    </subcellularLocation>
</comment>